<reference evidence="1 4" key="2">
    <citation type="submission" date="2017-12" db="EMBL/GenBank/DDBJ databases">
        <title>Genome sequence of Rhizobium sullae HCNT1 isolated from Sulla coronaria nodules and featuring peculiar denitrification phenotypes.</title>
        <authorList>
            <person name="De Diego-Diaz B."/>
            <person name="Treu L."/>
            <person name="Campanaro S."/>
            <person name="Da Silva Duarte V."/>
            <person name="Basaglia M."/>
            <person name="Favaro L."/>
            <person name="Casella S."/>
            <person name="Squartini A."/>
        </authorList>
    </citation>
    <scope>NUCLEOTIDE SEQUENCE [LARGE SCALE GENOMIC DNA]</scope>
    <source>
        <strain evidence="1 4">HCNT1</strain>
    </source>
</reference>
<evidence type="ECO:0000313" key="4">
    <source>
        <dbReference type="Proteomes" id="UP000232164"/>
    </source>
</evidence>
<dbReference type="AlphaFoldDB" id="A0A2N0DF72"/>
<evidence type="ECO:0000313" key="2">
    <source>
        <dbReference type="EMBL" id="TCU20289.1"/>
    </source>
</evidence>
<reference evidence="2 5" key="3">
    <citation type="submission" date="2019-03" db="EMBL/GenBank/DDBJ databases">
        <title>Genomic Encyclopedia of Type Strains, Phase IV (KMG-V): Genome sequencing to study the core and pangenomes of soil and plant-associated prokaryotes.</title>
        <authorList>
            <person name="Whitman W."/>
        </authorList>
    </citation>
    <scope>NUCLEOTIDE SEQUENCE [LARGE SCALE GENOMIC DNA]</scope>
    <source>
        <strain evidence="2 5">Hc14</strain>
    </source>
</reference>
<dbReference type="STRING" id="1041146.GCA_000427985_01430"/>
<gene>
    <name evidence="1" type="ORF">CWR43_02450</name>
    <name evidence="2" type="ORF">EV132_101353</name>
    <name evidence="3" type="ORF">N2599_20700</name>
</gene>
<evidence type="ECO:0000313" key="3">
    <source>
        <dbReference type="EMBL" id="UWU17758.1"/>
    </source>
</evidence>
<evidence type="ECO:0000313" key="6">
    <source>
        <dbReference type="Proteomes" id="UP001060123"/>
    </source>
</evidence>
<dbReference type="OrthoDB" id="5124853at2"/>
<protein>
    <recommendedName>
        <fullName evidence="7">Antitoxin of toxin-antitoxin stability system</fullName>
    </recommendedName>
</protein>
<reference evidence="1 4" key="1">
    <citation type="submission" date="2017-11" db="EMBL/GenBank/DDBJ databases">
        <authorList>
            <person name="Han C.G."/>
        </authorList>
    </citation>
    <scope>NUCLEOTIDE SEQUENCE [LARGE SCALE GENOMIC DNA]</scope>
    <source>
        <strain evidence="1 4">HCNT1</strain>
    </source>
</reference>
<dbReference type="Proteomes" id="UP001060123">
    <property type="component" value="Plasmid pWSM1592_1"/>
</dbReference>
<name>A0A2N0DF72_RHISU</name>
<proteinExistence type="predicted"/>
<accession>A0A2N0DF72</accession>
<evidence type="ECO:0000313" key="5">
    <source>
        <dbReference type="Proteomes" id="UP000294576"/>
    </source>
</evidence>
<dbReference type="EMBL" id="PIQN01000003">
    <property type="protein sequence ID" value="PKA44730.1"/>
    <property type="molecule type" value="Genomic_DNA"/>
</dbReference>
<organism evidence="1 4">
    <name type="scientific">Rhizobium sullae</name>
    <name type="common">Rhizobium hedysari</name>
    <dbReference type="NCBI Taxonomy" id="50338"/>
    <lineage>
        <taxon>Bacteria</taxon>
        <taxon>Pseudomonadati</taxon>
        <taxon>Pseudomonadota</taxon>
        <taxon>Alphaproteobacteria</taxon>
        <taxon>Hyphomicrobiales</taxon>
        <taxon>Rhizobiaceae</taxon>
        <taxon>Rhizobium/Agrobacterium group</taxon>
        <taxon>Rhizobium</taxon>
    </lineage>
</organism>
<dbReference type="Proteomes" id="UP000232164">
    <property type="component" value="Unassembled WGS sequence"/>
</dbReference>
<dbReference type="EMBL" id="CP104144">
    <property type="protein sequence ID" value="UWU17758.1"/>
    <property type="molecule type" value="Genomic_DNA"/>
</dbReference>
<evidence type="ECO:0008006" key="7">
    <source>
        <dbReference type="Google" id="ProtNLM"/>
    </source>
</evidence>
<dbReference type="Proteomes" id="UP000294576">
    <property type="component" value="Unassembled WGS sequence"/>
</dbReference>
<dbReference type="RefSeq" id="WP_027513963.1">
    <property type="nucleotide sequence ID" value="NZ_CP104144.1"/>
</dbReference>
<reference evidence="3" key="4">
    <citation type="submission" date="2022-09" db="EMBL/GenBank/DDBJ databases">
        <title>Australian commercial rhizobial inoculants.</title>
        <authorList>
            <person name="Kohlmeier M.G."/>
            <person name="O'Hara G.W."/>
            <person name="Colombi E."/>
            <person name="Ramsay J.P."/>
            <person name="Terpolilli J."/>
        </authorList>
    </citation>
    <scope>NUCLEOTIDE SEQUENCE</scope>
    <source>
        <strain evidence="3">WSM1592</strain>
        <plasmid evidence="3">pWSM1592_1</plasmid>
    </source>
</reference>
<evidence type="ECO:0000313" key="1">
    <source>
        <dbReference type="EMBL" id="PKA44730.1"/>
    </source>
</evidence>
<keyword evidence="3" id="KW-0614">Plasmid</keyword>
<keyword evidence="6" id="KW-1185">Reference proteome</keyword>
<dbReference type="EMBL" id="SMBH01000001">
    <property type="protein sequence ID" value="TCU20289.1"/>
    <property type="molecule type" value="Genomic_DNA"/>
</dbReference>
<sequence length="99" mass="11448">MPRAGHPKGDTFNFRIDPALKAAFTQAAESEDRPAAQLLRDFMRAYVERQKRKAFEVEARRQSLAVAKRARNPESDEAKSLKELDILFDEEQLKDEWKA</sequence>
<geneLocation type="plasmid" evidence="3 6">
    <name>pWSM1592_1</name>
</geneLocation>